<dbReference type="Proteomes" id="UP000320593">
    <property type="component" value="Unassembled WGS sequence"/>
</dbReference>
<dbReference type="AlphaFoldDB" id="A0A562T946"/>
<comment type="caution">
    <text evidence="2">The sequence shown here is derived from an EMBL/GenBank/DDBJ whole genome shotgun (WGS) entry which is preliminary data.</text>
</comment>
<protein>
    <recommendedName>
        <fullName evidence="4">DUF3329 domain-containing protein</fullName>
    </recommendedName>
</protein>
<evidence type="ECO:0000313" key="2">
    <source>
        <dbReference type="EMBL" id="TWI90119.1"/>
    </source>
</evidence>
<gene>
    <name evidence="2" type="ORF">JM93_01096</name>
</gene>
<proteinExistence type="predicted"/>
<reference evidence="2 3" key="1">
    <citation type="submission" date="2019-07" db="EMBL/GenBank/DDBJ databases">
        <title>Genomic Encyclopedia of Archaeal and Bacterial Type Strains, Phase II (KMG-II): from individual species to whole genera.</title>
        <authorList>
            <person name="Goeker M."/>
        </authorList>
    </citation>
    <scope>NUCLEOTIDE SEQUENCE [LARGE SCALE GENOMIC DNA]</scope>
    <source>
        <strain evidence="2 3">ATCC BAA-252</strain>
    </source>
</reference>
<organism evidence="2 3">
    <name type="scientific">Roseibium hamelinense</name>
    <dbReference type="NCBI Taxonomy" id="150831"/>
    <lineage>
        <taxon>Bacteria</taxon>
        <taxon>Pseudomonadati</taxon>
        <taxon>Pseudomonadota</taxon>
        <taxon>Alphaproteobacteria</taxon>
        <taxon>Hyphomicrobiales</taxon>
        <taxon>Stappiaceae</taxon>
        <taxon>Roseibium</taxon>
    </lineage>
</organism>
<evidence type="ECO:0008006" key="4">
    <source>
        <dbReference type="Google" id="ProtNLM"/>
    </source>
</evidence>
<dbReference type="OrthoDB" id="7362327at2"/>
<keyword evidence="1" id="KW-0472">Membrane</keyword>
<keyword evidence="3" id="KW-1185">Reference proteome</keyword>
<keyword evidence="1" id="KW-1133">Transmembrane helix</keyword>
<sequence length="74" mass="8120">MQGAKTLSAHTSHAFFDPLWRRILLVLVCAAWVGVELYHGNQTWALITGGIAVYAAWSFLVTYKKMPGTGKDPG</sequence>
<dbReference type="EMBL" id="VLLF01000002">
    <property type="protein sequence ID" value="TWI90119.1"/>
    <property type="molecule type" value="Genomic_DNA"/>
</dbReference>
<keyword evidence="1" id="KW-0812">Transmembrane</keyword>
<name>A0A562T946_9HYPH</name>
<evidence type="ECO:0000256" key="1">
    <source>
        <dbReference type="SAM" id="Phobius"/>
    </source>
</evidence>
<accession>A0A562T946</accession>
<feature type="transmembrane region" description="Helical" evidence="1">
    <location>
        <begin position="44"/>
        <end position="63"/>
    </location>
</feature>
<feature type="transmembrane region" description="Helical" evidence="1">
    <location>
        <begin position="20"/>
        <end position="38"/>
    </location>
</feature>
<evidence type="ECO:0000313" key="3">
    <source>
        <dbReference type="Proteomes" id="UP000320593"/>
    </source>
</evidence>